<name>A0AAD9A6T8_9PEZI</name>
<dbReference type="AlphaFoldDB" id="A0AAD9A6T8"/>
<accession>A0AAD9A6T8</accession>
<dbReference type="Proteomes" id="UP001243330">
    <property type="component" value="Unassembled WGS sequence"/>
</dbReference>
<evidence type="ECO:0000256" key="1">
    <source>
        <dbReference type="SAM" id="MobiDB-lite"/>
    </source>
</evidence>
<evidence type="ECO:0000313" key="3">
    <source>
        <dbReference type="Proteomes" id="UP001243330"/>
    </source>
</evidence>
<feature type="region of interest" description="Disordered" evidence="1">
    <location>
        <begin position="1"/>
        <end position="23"/>
    </location>
</feature>
<comment type="caution">
    <text evidence="2">The sequence shown here is derived from an EMBL/GenBank/DDBJ whole genome shotgun (WGS) entry which is preliminary data.</text>
</comment>
<keyword evidence="3" id="KW-1185">Reference proteome</keyword>
<feature type="compositionally biased region" description="Polar residues" evidence="1">
    <location>
        <begin position="7"/>
        <end position="18"/>
    </location>
</feature>
<reference evidence="2" key="1">
    <citation type="submission" date="2023-01" db="EMBL/GenBank/DDBJ databases">
        <title>Colletotrichum chrysophilum M932 genome sequence.</title>
        <authorList>
            <person name="Baroncelli R."/>
        </authorList>
    </citation>
    <scope>NUCLEOTIDE SEQUENCE</scope>
    <source>
        <strain evidence="2">M932</strain>
    </source>
</reference>
<protein>
    <submittedName>
        <fullName evidence="2">Uncharacterized protein</fullName>
    </submittedName>
</protein>
<sequence>MAGRPAQDSNITPRTTHPGSPFAYCTAPHRSNHPIKILCHHSARPLLWPHAVVTCFLHARPSPSASAPTCHHSGFQLPEAVSAYS</sequence>
<organism evidence="2 3">
    <name type="scientific">Colletotrichum chrysophilum</name>
    <dbReference type="NCBI Taxonomy" id="1836956"/>
    <lineage>
        <taxon>Eukaryota</taxon>
        <taxon>Fungi</taxon>
        <taxon>Dikarya</taxon>
        <taxon>Ascomycota</taxon>
        <taxon>Pezizomycotina</taxon>
        <taxon>Sordariomycetes</taxon>
        <taxon>Hypocreomycetidae</taxon>
        <taxon>Glomerellales</taxon>
        <taxon>Glomerellaceae</taxon>
        <taxon>Colletotrichum</taxon>
        <taxon>Colletotrichum gloeosporioides species complex</taxon>
    </lineage>
</organism>
<evidence type="ECO:0000313" key="2">
    <source>
        <dbReference type="EMBL" id="KAK1841450.1"/>
    </source>
</evidence>
<gene>
    <name evidence="2" type="ORF">CCHR01_15936</name>
</gene>
<dbReference type="EMBL" id="JAQOWY010000480">
    <property type="protein sequence ID" value="KAK1841450.1"/>
    <property type="molecule type" value="Genomic_DNA"/>
</dbReference>
<proteinExistence type="predicted"/>